<evidence type="ECO:0000259" key="2">
    <source>
        <dbReference type="Pfam" id="PF20976"/>
    </source>
</evidence>
<dbReference type="OrthoDB" id="5530243at2759"/>
<dbReference type="Pfam" id="PF20976">
    <property type="entry name" value="Pop8"/>
    <property type="match status" value="1"/>
</dbReference>
<evidence type="ECO:0000256" key="1">
    <source>
        <dbReference type="SAM" id="MobiDB-lite"/>
    </source>
</evidence>
<dbReference type="GO" id="GO:0005655">
    <property type="term" value="C:nucleolar ribonuclease P complex"/>
    <property type="evidence" value="ECO:0007669"/>
    <property type="project" value="InterPro"/>
</dbReference>
<gene>
    <name evidence="3" type="ORF">B0J11DRAFT_188476</name>
</gene>
<dbReference type="InterPro" id="IPR020347">
    <property type="entry name" value="Pop8"/>
</dbReference>
<name>A0A9P9D3R9_9PLEO</name>
<evidence type="ECO:0000313" key="4">
    <source>
        <dbReference type="Proteomes" id="UP000700596"/>
    </source>
</evidence>
<dbReference type="Proteomes" id="UP000700596">
    <property type="component" value="Unassembled WGS sequence"/>
</dbReference>
<dbReference type="EMBL" id="JAGMWT010000022">
    <property type="protein sequence ID" value="KAH7112180.1"/>
    <property type="molecule type" value="Genomic_DNA"/>
</dbReference>
<dbReference type="GO" id="GO:0000171">
    <property type="term" value="F:ribonuclease MRP activity"/>
    <property type="evidence" value="ECO:0007669"/>
    <property type="project" value="TreeGrafter"/>
</dbReference>
<feature type="compositionally biased region" description="Low complexity" evidence="1">
    <location>
        <begin position="17"/>
        <end position="34"/>
    </location>
</feature>
<dbReference type="GO" id="GO:0000294">
    <property type="term" value="P:nuclear-transcribed mRNA catabolic process, RNase MRP-dependent"/>
    <property type="evidence" value="ECO:0007669"/>
    <property type="project" value="TreeGrafter"/>
</dbReference>
<evidence type="ECO:0000313" key="3">
    <source>
        <dbReference type="EMBL" id="KAH7112180.1"/>
    </source>
</evidence>
<dbReference type="GO" id="GO:0008033">
    <property type="term" value="P:tRNA processing"/>
    <property type="evidence" value="ECO:0007669"/>
    <property type="project" value="InterPro"/>
</dbReference>
<accession>A0A9P9D3R9</accession>
<keyword evidence="4" id="KW-1185">Reference proteome</keyword>
<dbReference type="GO" id="GO:0000172">
    <property type="term" value="C:ribonuclease MRP complex"/>
    <property type="evidence" value="ECO:0007669"/>
    <property type="project" value="InterPro"/>
</dbReference>
<dbReference type="PANTHER" id="PTHR28173">
    <property type="entry name" value="RIBONUCLEASES P/MRP PROTEIN SUBUNIT POP8"/>
    <property type="match status" value="1"/>
</dbReference>
<dbReference type="GO" id="GO:0034965">
    <property type="term" value="P:intronic box C/D snoRNA processing"/>
    <property type="evidence" value="ECO:0007669"/>
    <property type="project" value="TreeGrafter"/>
</dbReference>
<comment type="caution">
    <text evidence="3">The sequence shown here is derived from an EMBL/GenBank/DDBJ whole genome shotgun (WGS) entry which is preliminary data.</text>
</comment>
<dbReference type="InterPro" id="IPR049128">
    <property type="entry name" value="Pop8-like_dom"/>
</dbReference>
<dbReference type="AlphaFoldDB" id="A0A9P9D3R9"/>
<dbReference type="PANTHER" id="PTHR28173:SF1">
    <property type="entry name" value="RIBONUCLEASES P_MRP PROTEIN SUBUNIT POP8"/>
    <property type="match status" value="1"/>
</dbReference>
<reference evidence="3" key="1">
    <citation type="journal article" date="2021" name="Nat. Commun.">
        <title>Genetic determinants of endophytism in the Arabidopsis root mycobiome.</title>
        <authorList>
            <person name="Mesny F."/>
            <person name="Miyauchi S."/>
            <person name="Thiergart T."/>
            <person name="Pickel B."/>
            <person name="Atanasova L."/>
            <person name="Karlsson M."/>
            <person name="Huettel B."/>
            <person name="Barry K.W."/>
            <person name="Haridas S."/>
            <person name="Chen C."/>
            <person name="Bauer D."/>
            <person name="Andreopoulos W."/>
            <person name="Pangilinan J."/>
            <person name="LaButti K."/>
            <person name="Riley R."/>
            <person name="Lipzen A."/>
            <person name="Clum A."/>
            <person name="Drula E."/>
            <person name="Henrissat B."/>
            <person name="Kohler A."/>
            <person name="Grigoriev I.V."/>
            <person name="Martin F.M."/>
            <person name="Hacquard S."/>
        </authorList>
    </citation>
    <scope>NUCLEOTIDE SEQUENCE</scope>
    <source>
        <strain evidence="3">MPI-CAGE-CH-0243</strain>
    </source>
</reference>
<dbReference type="GO" id="GO:0004526">
    <property type="term" value="F:ribonuclease P activity"/>
    <property type="evidence" value="ECO:0007669"/>
    <property type="project" value="TreeGrafter"/>
</dbReference>
<organism evidence="3 4">
    <name type="scientific">Dendryphion nanum</name>
    <dbReference type="NCBI Taxonomy" id="256645"/>
    <lineage>
        <taxon>Eukaryota</taxon>
        <taxon>Fungi</taxon>
        <taxon>Dikarya</taxon>
        <taxon>Ascomycota</taxon>
        <taxon>Pezizomycotina</taxon>
        <taxon>Dothideomycetes</taxon>
        <taxon>Pleosporomycetidae</taxon>
        <taxon>Pleosporales</taxon>
        <taxon>Torulaceae</taxon>
        <taxon>Dendryphion</taxon>
    </lineage>
</organism>
<feature type="region of interest" description="Disordered" evidence="1">
    <location>
        <begin position="1"/>
        <end position="35"/>
    </location>
</feature>
<sequence>MTSEMQIDTPSPPSNPPKTTTTRTNTTTNQPKTPHILHTTTYRKQPWSYFHLSLTTPTTTTIITTSPTTHSQDIDPLTATTLLHRTLSTYLGQTGSAIALNTDILRTSGREIWIRVPGPDSKAVRAALGSWVGAVEAGLVPGEKGGQGRGGDVGVSWRVVGEGRVLGRLVAGGGGDVFGI</sequence>
<feature type="domain" description="Ribonucleases P/MRP subunit Pop8-like" evidence="2">
    <location>
        <begin position="46"/>
        <end position="131"/>
    </location>
</feature>
<protein>
    <recommendedName>
        <fullName evidence="2">Ribonucleases P/MRP subunit Pop8-like domain-containing protein</fullName>
    </recommendedName>
</protein>
<proteinExistence type="predicted"/>